<dbReference type="EMBL" id="CAIY01000044">
    <property type="protein sequence ID" value="CCH67417.1"/>
    <property type="molecule type" value="Genomic_DNA"/>
</dbReference>
<reference evidence="9 10" key="1">
    <citation type="submission" date="2012-05" db="EMBL/GenBank/DDBJ databases">
        <authorList>
            <person name="Hilton J."/>
        </authorList>
    </citation>
    <scope>NUCLEOTIDE SEQUENCE [LARGE SCALE GENOMIC DNA]</scope>
    <source>
        <strain evidence="9 10">HH01</strain>
    </source>
</reference>
<dbReference type="InterPro" id="IPR026015">
    <property type="entry name" value="ATP_synth_OSCP/delta_N_sf"/>
</dbReference>
<sequence>MSIAQSNNLSDQIGEDVRALLNLLNESDMLRNFIGNPFIDANDKKAVLVKILGDGANTYLLNLLMLLVDGRRISFLSDICEQYLVLLRRLTQTVLAEVTSALPLSESQVQTIKQKVMMIASAQQVELETKIDSNIIGGVIIKIGSQVVDASLRCQLRRISLRLSSS</sequence>
<keyword evidence="7 8" id="KW-0066">ATP synthesis</keyword>
<keyword evidence="8" id="KW-0793">Thylakoid</keyword>
<dbReference type="InterPro" id="IPR020781">
    <property type="entry name" value="ATPase_OSCP/d_CS"/>
</dbReference>
<dbReference type="GO" id="GO:0031676">
    <property type="term" value="C:plasma membrane-derived thylakoid membrane"/>
    <property type="evidence" value="ECO:0007669"/>
    <property type="project" value="UniProtKB-SubCell"/>
</dbReference>
<keyword evidence="3 8" id="KW-0375">Hydrogen ion transport</keyword>
<reference evidence="10" key="2">
    <citation type="submission" date="2016-01" db="EMBL/GenBank/DDBJ databases">
        <title>Diatom-associated endosymboitic cyanobacterium lacks core nitrogen metabolism enzymes.</title>
        <authorList>
            <person name="Hilton J.A."/>
            <person name="Foster R.A."/>
            <person name="Tripp H.J."/>
            <person name="Carter B.J."/>
            <person name="Zehr J.P."/>
            <person name="Villareal T.A."/>
        </authorList>
    </citation>
    <scope>NUCLEOTIDE SEQUENCE [LARGE SCALE GENOMIC DNA]</scope>
    <source>
        <strain evidence="10">HH01</strain>
    </source>
</reference>
<dbReference type="Proteomes" id="UP000053051">
    <property type="component" value="Unassembled WGS sequence"/>
</dbReference>
<comment type="similarity">
    <text evidence="8">Belongs to the ATPase delta chain family.</text>
</comment>
<comment type="subcellular location">
    <subcellularLocation>
        <location evidence="8">Cellular thylakoid membrane</location>
        <topology evidence="8">Peripheral membrane protein</topology>
    </subcellularLocation>
    <subcellularLocation>
        <location evidence="1">Membrane</location>
    </subcellularLocation>
</comment>
<comment type="caution">
    <text evidence="9">The sequence shown here is derived from an EMBL/GenBank/DDBJ whole genome shotgun (WGS) entry which is preliminary data.</text>
</comment>
<name>M1WZA5_9NOST</name>
<accession>M1WZA5</accession>
<evidence type="ECO:0000256" key="7">
    <source>
        <dbReference type="ARBA" id="ARBA00023310"/>
    </source>
</evidence>
<keyword evidence="6 8" id="KW-0139">CF(1)</keyword>
<comment type="function">
    <text evidence="8">This protein is part of the stalk that links CF(0) to CF(1). It either transmits conformational changes from CF(0) to CF(1) or is implicated in proton conduction.</text>
</comment>
<dbReference type="PROSITE" id="PS00389">
    <property type="entry name" value="ATPASE_DELTA"/>
    <property type="match status" value="1"/>
</dbReference>
<dbReference type="Gene3D" id="1.10.520.20">
    <property type="entry name" value="N-terminal domain of the delta subunit of the F1F0-ATP synthase"/>
    <property type="match status" value="1"/>
</dbReference>
<evidence type="ECO:0000256" key="3">
    <source>
        <dbReference type="ARBA" id="ARBA00022781"/>
    </source>
</evidence>
<dbReference type="AlphaFoldDB" id="M1WZA5"/>
<evidence type="ECO:0000313" key="9">
    <source>
        <dbReference type="EMBL" id="CCH67417.1"/>
    </source>
</evidence>
<keyword evidence="2 8" id="KW-0813">Transport</keyword>
<evidence type="ECO:0000313" key="10">
    <source>
        <dbReference type="Proteomes" id="UP000053051"/>
    </source>
</evidence>
<dbReference type="PRINTS" id="PR00125">
    <property type="entry name" value="ATPASEDELTA"/>
</dbReference>
<dbReference type="GO" id="GO:0046933">
    <property type="term" value="F:proton-transporting ATP synthase activity, rotational mechanism"/>
    <property type="evidence" value="ECO:0007669"/>
    <property type="project" value="UniProtKB-UniRule"/>
</dbReference>
<evidence type="ECO:0000256" key="8">
    <source>
        <dbReference type="HAMAP-Rule" id="MF_01416"/>
    </source>
</evidence>
<keyword evidence="9" id="KW-0378">Hydrolase</keyword>
<evidence type="ECO:0000256" key="6">
    <source>
        <dbReference type="ARBA" id="ARBA00023196"/>
    </source>
</evidence>
<dbReference type="GO" id="GO:0016787">
    <property type="term" value="F:hydrolase activity"/>
    <property type="evidence" value="ECO:0007669"/>
    <property type="project" value="UniProtKB-KW"/>
</dbReference>
<dbReference type="InterPro" id="IPR000711">
    <property type="entry name" value="ATPase_OSCP/dsu"/>
</dbReference>
<keyword evidence="5 8" id="KW-0472">Membrane</keyword>
<keyword evidence="10" id="KW-1185">Reference proteome</keyword>
<evidence type="ECO:0000256" key="1">
    <source>
        <dbReference type="ARBA" id="ARBA00004370"/>
    </source>
</evidence>
<dbReference type="NCBIfam" id="TIGR01145">
    <property type="entry name" value="ATP_synt_delta"/>
    <property type="match status" value="1"/>
</dbReference>
<dbReference type="STRING" id="1165094.RINTHH_12620"/>
<evidence type="ECO:0000256" key="2">
    <source>
        <dbReference type="ARBA" id="ARBA00022448"/>
    </source>
</evidence>
<dbReference type="GO" id="GO:0045259">
    <property type="term" value="C:proton-transporting ATP synthase complex"/>
    <property type="evidence" value="ECO:0007669"/>
    <property type="project" value="UniProtKB-KW"/>
</dbReference>
<dbReference type="SUPFAM" id="SSF47928">
    <property type="entry name" value="N-terminal domain of the delta subunit of the F1F0-ATP synthase"/>
    <property type="match status" value="1"/>
</dbReference>
<comment type="function">
    <text evidence="8">F(1)F(0) ATP synthase produces ATP from ADP in the presence of a proton or sodium gradient. F-type ATPases consist of two structural domains, F(1) containing the extramembraneous catalytic core and F(0) containing the membrane proton channel, linked together by a central stalk and a peripheral stalk. During catalysis, ATP synthesis in the catalytic domain of F(1) is coupled via a rotary mechanism of the central stalk subunits to proton translocation.</text>
</comment>
<evidence type="ECO:0000256" key="4">
    <source>
        <dbReference type="ARBA" id="ARBA00023065"/>
    </source>
</evidence>
<dbReference type="PANTHER" id="PTHR11910">
    <property type="entry name" value="ATP SYNTHASE DELTA CHAIN"/>
    <property type="match status" value="1"/>
</dbReference>
<dbReference type="Pfam" id="PF00213">
    <property type="entry name" value="OSCP"/>
    <property type="match status" value="1"/>
</dbReference>
<gene>
    <name evidence="8" type="primary">atpH</name>
    <name evidence="8" type="synonym">atpD</name>
    <name evidence="9" type="ORF">RINTHH_12620</name>
</gene>
<evidence type="ECO:0000256" key="5">
    <source>
        <dbReference type="ARBA" id="ARBA00023136"/>
    </source>
</evidence>
<proteinExistence type="inferred from homology"/>
<dbReference type="HAMAP" id="MF_01416">
    <property type="entry name" value="ATP_synth_delta_bact"/>
    <property type="match status" value="1"/>
</dbReference>
<organism evidence="9 10">
    <name type="scientific">Richelia intracellularis HH01</name>
    <dbReference type="NCBI Taxonomy" id="1165094"/>
    <lineage>
        <taxon>Bacteria</taxon>
        <taxon>Bacillati</taxon>
        <taxon>Cyanobacteriota</taxon>
        <taxon>Cyanophyceae</taxon>
        <taxon>Nostocales</taxon>
        <taxon>Nostocaceae</taxon>
        <taxon>Richelia</taxon>
    </lineage>
</organism>
<keyword evidence="4 8" id="KW-0406">Ion transport</keyword>
<protein>
    <recommendedName>
        <fullName evidence="8">ATP synthase subunit delta</fullName>
    </recommendedName>
    <alternativeName>
        <fullName evidence="8">ATP synthase F(1) sector subunit delta</fullName>
    </alternativeName>
    <alternativeName>
        <fullName evidence="8">F-type ATPase subunit delta</fullName>
        <shortName evidence="8">F-ATPase subunit delta</shortName>
    </alternativeName>
</protein>